<evidence type="ECO:0000313" key="2">
    <source>
        <dbReference type="EMBL" id="RIT28712.1"/>
    </source>
</evidence>
<dbReference type="RefSeq" id="WP_119596607.1">
    <property type="nucleotide sequence ID" value="NZ_QXBN01000046.1"/>
</dbReference>
<dbReference type="Proteomes" id="UP000284557">
    <property type="component" value="Unassembled WGS sequence"/>
</dbReference>
<comment type="caution">
    <text evidence="2">The sequence shown here is derived from an EMBL/GenBank/DDBJ whole genome shotgun (WGS) entry which is preliminary data.</text>
</comment>
<protein>
    <recommendedName>
        <fullName evidence="4">Transmembrane protein</fullName>
    </recommendedName>
</protein>
<sequence length="159" mass="16084">MSGYKAAALASLVAGIAVVVSGFGCWVKLVGPGGLVTVEFNGSGNFTSRSTYVAQGVSAWDGWPVGWLTALLGAVIVGAAVLHLMEFLEPEEAPKSIALPGFLVGLAAVAVMIDKKLPLDVPKGELTESTLSSGSALTYLLVAAAVAVVAGFAMSAMDE</sequence>
<feature type="transmembrane region" description="Helical" evidence="1">
    <location>
        <begin position="133"/>
        <end position="154"/>
    </location>
</feature>
<evidence type="ECO:0000313" key="3">
    <source>
        <dbReference type="Proteomes" id="UP000284557"/>
    </source>
</evidence>
<dbReference type="AlphaFoldDB" id="A0ABD7HGF7"/>
<reference evidence="2 3" key="1">
    <citation type="submission" date="2018-08" db="EMBL/GenBank/DDBJ databases">
        <title>Linezolid Resistance in Mycobacterium abscessus: MIC Distribution and Comprehensive Investigation of Resistance Mechanisms.</title>
        <authorList>
            <person name="Ye M."/>
            <person name="Xu L."/>
            <person name="Zou Y."/>
            <person name="Li B."/>
            <person name="Guo Q."/>
            <person name="Zhang Y."/>
            <person name="Zhan M."/>
            <person name="Xu B."/>
            <person name="Yu F."/>
            <person name="Zhang Z."/>
            <person name="Chu H."/>
        </authorList>
    </citation>
    <scope>NUCLEOTIDE SEQUENCE [LARGE SCALE GENOMIC DNA]</scope>
    <source>
        <strain evidence="2 3">G143</strain>
    </source>
</reference>
<proteinExistence type="predicted"/>
<keyword evidence="1" id="KW-0472">Membrane</keyword>
<accession>A0ABD7HGF7</accession>
<keyword evidence="1" id="KW-1133">Transmembrane helix</keyword>
<feature type="transmembrane region" description="Helical" evidence="1">
    <location>
        <begin position="97"/>
        <end position="113"/>
    </location>
</feature>
<keyword evidence="1" id="KW-0812">Transmembrane</keyword>
<feature type="transmembrane region" description="Helical" evidence="1">
    <location>
        <begin position="65"/>
        <end position="85"/>
    </location>
</feature>
<evidence type="ECO:0000256" key="1">
    <source>
        <dbReference type="SAM" id="Phobius"/>
    </source>
</evidence>
<organism evidence="2 3">
    <name type="scientific">Mycobacteroides abscessus</name>
    <dbReference type="NCBI Taxonomy" id="36809"/>
    <lineage>
        <taxon>Bacteria</taxon>
        <taxon>Bacillati</taxon>
        <taxon>Actinomycetota</taxon>
        <taxon>Actinomycetes</taxon>
        <taxon>Mycobacteriales</taxon>
        <taxon>Mycobacteriaceae</taxon>
        <taxon>Mycobacteroides</taxon>
    </lineage>
</organism>
<dbReference type="EMBL" id="QXBN01000046">
    <property type="protein sequence ID" value="RIT28712.1"/>
    <property type="molecule type" value="Genomic_DNA"/>
</dbReference>
<name>A0ABD7HGF7_9MYCO</name>
<evidence type="ECO:0008006" key="4">
    <source>
        <dbReference type="Google" id="ProtNLM"/>
    </source>
</evidence>
<dbReference type="PROSITE" id="PS51257">
    <property type="entry name" value="PROKAR_LIPOPROTEIN"/>
    <property type="match status" value="1"/>
</dbReference>
<gene>
    <name evidence="2" type="ORF">D2E76_26930</name>
</gene>